<dbReference type="InterPro" id="IPR032466">
    <property type="entry name" value="Metal_Hydrolase"/>
</dbReference>
<evidence type="ECO:0008006" key="6">
    <source>
        <dbReference type="Google" id="ProtNLM"/>
    </source>
</evidence>
<proteinExistence type="predicted"/>
<dbReference type="PANTHER" id="PTHR10060">
    <property type="entry name" value="TATD FAMILY DEOXYRIBONUCLEASE"/>
    <property type="match status" value="1"/>
</dbReference>
<accession>A0ABX0NXP3</accession>
<keyword evidence="1" id="KW-0540">Nuclease</keyword>
<dbReference type="Proteomes" id="UP000609726">
    <property type="component" value="Unassembled WGS sequence"/>
</dbReference>
<dbReference type="PROSITE" id="PS01090">
    <property type="entry name" value="TATD_2"/>
    <property type="match status" value="1"/>
</dbReference>
<dbReference type="Gene3D" id="3.20.20.140">
    <property type="entry name" value="Metal-dependent hydrolases"/>
    <property type="match status" value="1"/>
</dbReference>
<dbReference type="InterPro" id="IPR018228">
    <property type="entry name" value="DNase_TatD-rel_CS"/>
</dbReference>
<evidence type="ECO:0000256" key="3">
    <source>
        <dbReference type="ARBA" id="ARBA00022801"/>
    </source>
</evidence>
<gene>
    <name evidence="4" type="ORF">F2P45_19405</name>
</gene>
<dbReference type="Pfam" id="PF01026">
    <property type="entry name" value="TatD_DNase"/>
    <property type="match status" value="1"/>
</dbReference>
<name>A0ABX0NXP3_9BURK</name>
<keyword evidence="2" id="KW-0479">Metal-binding</keyword>
<dbReference type="InterPro" id="IPR050891">
    <property type="entry name" value="TatD-type_Hydrolase"/>
</dbReference>
<evidence type="ECO:0000256" key="2">
    <source>
        <dbReference type="ARBA" id="ARBA00022723"/>
    </source>
</evidence>
<sequence length="235" mass="25554">MPPMQTFPLIDVGLDLASHRFTGDWKQVVARAYDSGVEHFILTGATLKIYDAALLTEKMAPGTGYFTAGIHAHYASELGADALVRLRALLAHPHAVEVGETGLDYNRDMSPRPVQRAAIEAQVELACSTGKPLFLHEREAADDLLAIHDNVNGREAVARRYVERGSYLRIAGWVGHHNRSKCVFRDAIPANWSKPALPMVSLAAAGRVGAGAWTVCTGSAACRDEIDWVAMPELQ</sequence>
<organism evidence="4 5">
    <name type="scientific">Massilia mucilaginosa</name>
    <dbReference type="NCBI Taxonomy" id="2609282"/>
    <lineage>
        <taxon>Bacteria</taxon>
        <taxon>Pseudomonadati</taxon>
        <taxon>Pseudomonadota</taxon>
        <taxon>Betaproteobacteria</taxon>
        <taxon>Burkholderiales</taxon>
        <taxon>Oxalobacteraceae</taxon>
        <taxon>Telluria group</taxon>
        <taxon>Massilia</taxon>
    </lineage>
</organism>
<keyword evidence="5" id="KW-1185">Reference proteome</keyword>
<evidence type="ECO:0000256" key="1">
    <source>
        <dbReference type="ARBA" id="ARBA00022722"/>
    </source>
</evidence>
<protein>
    <recommendedName>
        <fullName evidence="6">Hydrolase TatD</fullName>
    </recommendedName>
</protein>
<keyword evidence="3" id="KW-0378">Hydrolase</keyword>
<dbReference type="PANTHER" id="PTHR10060:SF15">
    <property type="entry name" value="DEOXYRIBONUCLEASE TATDN1"/>
    <property type="match status" value="1"/>
</dbReference>
<dbReference type="EMBL" id="WHJH01000025">
    <property type="protein sequence ID" value="NHZ91167.1"/>
    <property type="molecule type" value="Genomic_DNA"/>
</dbReference>
<reference evidence="4 5" key="1">
    <citation type="submission" date="2019-10" db="EMBL/GenBank/DDBJ databases">
        <title>Taxonomy of Antarctic Massilia spp.: description of Massilia rubra sp. nov., Massilia aquatica sp. nov., Massilia mucilaginosa sp. nov., Massilia frigida sp. nov. isolated from streams, lakes and regoliths.</title>
        <authorList>
            <person name="Holochova P."/>
            <person name="Sedlacek I."/>
            <person name="Kralova S."/>
            <person name="Maslanova I."/>
            <person name="Busse H.-J."/>
            <person name="Stankova E."/>
            <person name="Vrbovska V."/>
            <person name="Kovarovic V."/>
            <person name="Bartak M."/>
            <person name="Svec P."/>
            <person name="Pantucek R."/>
        </authorList>
    </citation>
    <scope>NUCLEOTIDE SEQUENCE [LARGE SCALE GENOMIC DNA]</scope>
    <source>
        <strain evidence="4 5">CCM 8733</strain>
    </source>
</reference>
<evidence type="ECO:0000313" key="4">
    <source>
        <dbReference type="EMBL" id="NHZ91167.1"/>
    </source>
</evidence>
<evidence type="ECO:0000313" key="5">
    <source>
        <dbReference type="Proteomes" id="UP000609726"/>
    </source>
</evidence>
<dbReference type="InterPro" id="IPR001130">
    <property type="entry name" value="TatD-like"/>
</dbReference>
<comment type="caution">
    <text evidence="4">The sequence shown here is derived from an EMBL/GenBank/DDBJ whole genome shotgun (WGS) entry which is preliminary data.</text>
</comment>
<dbReference type="SUPFAM" id="SSF51556">
    <property type="entry name" value="Metallo-dependent hydrolases"/>
    <property type="match status" value="1"/>
</dbReference>